<accession>A0ABN3QRW9</accession>
<evidence type="ECO:0000313" key="9">
    <source>
        <dbReference type="EMBL" id="GAA2633643.1"/>
    </source>
</evidence>
<proteinExistence type="predicted"/>
<name>A0ABN3QRW9_9ACTN</name>
<evidence type="ECO:0000256" key="2">
    <source>
        <dbReference type="ARBA" id="ARBA00012916"/>
    </source>
</evidence>
<gene>
    <name evidence="9" type="ORF">GCM10009863_57320</name>
</gene>
<comment type="caution">
    <text evidence="9">The sequence shown here is derived from an EMBL/GenBank/DDBJ whole genome shotgun (WGS) entry which is preliminary data.</text>
</comment>
<evidence type="ECO:0000256" key="3">
    <source>
        <dbReference type="ARBA" id="ARBA00016090"/>
    </source>
</evidence>
<dbReference type="Proteomes" id="UP001501447">
    <property type="component" value="Unassembled WGS sequence"/>
</dbReference>
<reference evidence="9 10" key="1">
    <citation type="journal article" date="2019" name="Int. J. Syst. Evol. Microbiol.">
        <title>The Global Catalogue of Microorganisms (GCM) 10K type strain sequencing project: providing services to taxonomists for standard genome sequencing and annotation.</title>
        <authorList>
            <consortium name="The Broad Institute Genomics Platform"/>
            <consortium name="The Broad Institute Genome Sequencing Center for Infectious Disease"/>
            <person name="Wu L."/>
            <person name="Ma J."/>
        </authorList>
    </citation>
    <scope>NUCLEOTIDE SEQUENCE [LARGE SCALE GENOMIC DNA]</scope>
    <source>
        <strain evidence="9 10">JCM 16373</strain>
    </source>
</reference>
<dbReference type="EMBL" id="BAAARJ010000022">
    <property type="protein sequence ID" value="GAA2633643.1"/>
    <property type="molecule type" value="Genomic_DNA"/>
</dbReference>
<dbReference type="SUPFAM" id="SSF56235">
    <property type="entry name" value="N-terminal nucleophile aminohydrolases (Ntn hydrolases)"/>
    <property type="match status" value="1"/>
</dbReference>
<organism evidence="9 10">
    <name type="scientific">Streptomyces axinellae</name>
    <dbReference type="NCBI Taxonomy" id="552788"/>
    <lineage>
        <taxon>Bacteria</taxon>
        <taxon>Bacillati</taxon>
        <taxon>Actinomycetota</taxon>
        <taxon>Actinomycetes</taxon>
        <taxon>Kitasatosporales</taxon>
        <taxon>Streptomycetaceae</taxon>
        <taxon>Streptomyces</taxon>
    </lineage>
</organism>
<dbReference type="EC" id="2.6.1.16" evidence="2"/>
<dbReference type="InterPro" id="IPR029055">
    <property type="entry name" value="Ntn_hydrolases_N"/>
</dbReference>
<comment type="catalytic activity">
    <reaction evidence="1">
        <text>D-fructose 6-phosphate + L-glutamine = D-glucosamine 6-phosphate + L-glutamate</text>
        <dbReference type="Rhea" id="RHEA:13237"/>
        <dbReference type="ChEBI" id="CHEBI:29985"/>
        <dbReference type="ChEBI" id="CHEBI:58359"/>
        <dbReference type="ChEBI" id="CHEBI:58725"/>
        <dbReference type="ChEBI" id="CHEBI:61527"/>
        <dbReference type="EC" id="2.6.1.16"/>
    </reaction>
</comment>
<dbReference type="InterPro" id="IPR017932">
    <property type="entry name" value="GATase_2_dom"/>
</dbReference>
<keyword evidence="10" id="KW-1185">Reference proteome</keyword>
<evidence type="ECO:0000313" key="10">
    <source>
        <dbReference type="Proteomes" id="UP001501447"/>
    </source>
</evidence>
<evidence type="ECO:0000256" key="7">
    <source>
        <dbReference type="SAM" id="MobiDB-lite"/>
    </source>
</evidence>
<protein>
    <recommendedName>
        <fullName evidence="3">Glutamine--fructose-6-phosphate aminotransferase [isomerizing]</fullName>
        <ecNumber evidence="2">2.6.1.16</ecNumber>
    </recommendedName>
</protein>
<keyword evidence="5" id="KW-0808">Transferase</keyword>
<sequence>MCGIVGYLGGQSALDVVLVGLQRLAQEAAVGCSSAGVAVLADGQLAAAKCAGALPGLHEELARRPLPSAGTAIGHFRRAGQGRVSDTADAHPHLDSAGRVAVVQGGTLDSRSALRAELGERGRGSRRGRGHAVGTDTDTGAVAQLLAEAFSSCGDLAEAVRQVCRRTAGSFTLVAVHADDPDAMVGACRAAPLVAGWGDGDGDGEFVLASDAAVFEDGVGALCGVREVVELGRAGRPGRELVVELRRAGGMTVTDFEGAAAGVGA</sequence>
<dbReference type="Gene3D" id="3.60.20.10">
    <property type="entry name" value="Glutamine Phosphoribosylpyrophosphate, subunit 1, domain 1"/>
    <property type="match status" value="1"/>
</dbReference>
<evidence type="ECO:0000259" key="8">
    <source>
        <dbReference type="PROSITE" id="PS51278"/>
    </source>
</evidence>
<evidence type="ECO:0000256" key="1">
    <source>
        <dbReference type="ARBA" id="ARBA00001031"/>
    </source>
</evidence>
<dbReference type="PANTHER" id="PTHR10937">
    <property type="entry name" value="GLUCOSAMINE--FRUCTOSE-6-PHOSPHATE AMINOTRANSFERASE, ISOMERIZING"/>
    <property type="match status" value="1"/>
</dbReference>
<keyword evidence="6" id="KW-0315">Glutamine amidotransferase</keyword>
<evidence type="ECO:0000256" key="4">
    <source>
        <dbReference type="ARBA" id="ARBA00022576"/>
    </source>
</evidence>
<evidence type="ECO:0000256" key="6">
    <source>
        <dbReference type="ARBA" id="ARBA00022962"/>
    </source>
</evidence>
<feature type="domain" description="Glutamine amidotransferase type-2" evidence="8">
    <location>
        <begin position="2"/>
        <end position="246"/>
    </location>
</feature>
<feature type="region of interest" description="Disordered" evidence="7">
    <location>
        <begin position="117"/>
        <end position="136"/>
    </location>
</feature>
<keyword evidence="4" id="KW-0032">Aminotransferase</keyword>
<evidence type="ECO:0000256" key="5">
    <source>
        <dbReference type="ARBA" id="ARBA00022679"/>
    </source>
</evidence>
<dbReference type="PANTHER" id="PTHR10937:SF0">
    <property type="entry name" value="GLUTAMINE--FRUCTOSE-6-PHOSPHATE TRANSAMINASE (ISOMERIZING)"/>
    <property type="match status" value="1"/>
</dbReference>
<dbReference type="PROSITE" id="PS51278">
    <property type="entry name" value="GATASE_TYPE_2"/>
    <property type="match status" value="1"/>
</dbReference>
<dbReference type="Pfam" id="PF13522">
    <property type="entry name" value="GATase_6"/>
    <property type="match status" value="1"/>
</dbReference>